<name>A0A2U9GJ27_9STRA</name>
<dbReference type="GO" id="GO:0016740">
    <property type="term" value="F:transferase activity"/>
    <property type="evidence" value="ECO:0007669"/>
    <property type="project" value="InterPro"/>
</dbReference>
<dbReference type="EMBL" id="MG271847">
    <property type="protein sequence ID" value="AWQ64141.1"/>
    <property type="molecule type" value="Genomic_DNA"/>
</dbReference>
<evidence type="ECO:0000256" key="1">
    <source>
        <dbReference type="ARBA" id="ARBA00004229"/>
    </source>
</evidence>
<dbReference type="Pfam" id="PF00181">
    <property type="entry name" value="Ribosomal_L2_N"/>
    <property type="match status" value="1"/>
</dbReference>
<keyword evidence="10" id="KW-0496">Mitochondrion</keyword>
<geneLocation type="mitochondrion" evidence="10"/>
<keyword evidence="6" id="KW-0687">Ribonucleoprotein</keyword>
<dbReference type="InterPro" id="IPR014726">
    <property type="entry name" value="Ribosomal_uL2_dom3"/>
</dbReference>
<sequence length="270" mass="30573">MLKKFKFKITSHKNVKTLRSVKLSNSALLKIHLKKLKQKAGRNNSGKITIYHRGGGVKRIYRKIDFIRTHESTGIVLTLEYDPYRKAHIAAVFDNTNNRFYYMIQPQYLKVGDIVQSGWNASVGIGNSLPIFRVPISCLIHNVSTRYNFRATLSRSAGNFCQLLKTTFKYAHIKLPSKAQRHVPADSFATIGAVSNEMHMLMIVGKAGRNRWLHKRPTVRGVAMNPVDHPHGGGEGKKSKNRTAVTPWGKPTTNKKTSNSAKRYKFKINE</sequence>
<dbReference type="Gene3D" id="2.30.30.30">
    <property type="match status" value="1"/>
</dbReference>
<dbReference type="PIRSF" id="PIRSF002158">
    <property type="entry name" value="Ribosomal_L2"/>
    <property type="match status" value="1"/>
</dbReference>
<comment type="subcellular location">
    <subcellularLocation>
        <location evidence="1">Plastid</location>
        <location evidence="1">Chloroplast</location>
    </subcellularLocation>
</comment>
<dbReference type="GO" id="GO:0005762">
    <property type="term" value="C:mitochondrial large ribosomal subunit"/>
    <property type="evidence" value="ECO:0007669"/>
    <property type="project" value="TreeGrafter"/>
</dbReference>
<keyword evidence="5 10" id="KW-0689">Ribosomal protein</keyword>
<feature type="region of interest" description="Disordered" evidence="7">
    <location>
        <begin position="222"/>
        <end position="270"/>
    </location>
</feature>
<dbReference type="FunFam" id="4.10.950.10:FF:000001">
    <property type="entry name" value="50S ribosomal protein L2"/>
    <property type="match status" value="1"/>
</dbReference>
<dbReference type="InterPro" id="IPR008991">
    <property type="entry name" value="Translation_prot_SH3-like_sf"/>
</dbReference>
<dbReference type="InterPro" id="IPR022671">
    <property type="entry name" value="Ribosomal_uL2_CS"/>
</dbReference>
<feature type="domain" description="Large ribosomal subunit protein uL2 RNA-binding" evidence="9">
    <location>
        <begin position="41"/>
        <end position="117"/>
    </location>
</feature>
<dbReference type="GO" id="GO:0003723">
    <property type="term" value="F:RNA binding"/>
    <property type="evidence" value="ECO:0007669"/>
    <property type="project" value="InterPro"/>
</dbReference>
<feature type="compositionally biased region" description="Basic and acidic residues" evidence="7">
    <location>
        <begin position="228"/>
        <end position="238"/>
    </location>
</feature>
<dbReference type="GeneID" id="36957454"/>
<dbReference type="InterPro" id="IPR012340">
    <property type="entry name" value="NA-bd_OB-fold"/>
</dbReference>
<dbReference type="SMART" id="SM01383">
    <property type="entry name" value="Ribosomal_L2"/>
    <property type="match status" value="1"/>
</dbReference>
<dbReference type="AlphaFoldDB" id="A0A2U9GJ27"/>
<dbReference type="PANTHER" id="PTHR13691">
    <property type="entry name" value="RIBOSOMAL PROTEIN L2"/>
    <property type="match status" value="1"/>
</dbReference>
<protein>
    <submittedName>
        <fullName evidence="10">Ribosomal protein L2</fullName>
    </submittedName>
</protein>
<dbReference type="InterPro" id="IPR014722">
    <property type="entry name" value="Rib_uL2_dom2"/>
</dbReference>
<dbReference type="PANTHER" id="PTHR13691:SF5">
    <property type="entry name" value="LARGE RIBOSOMAL SUBUNIT PROTEIN UL2M"/>
    <property type="match status" value="1"/>
</dbReference>
<dbReference type="InterPro" id="IPR002171">
    <property type="entry name" value="Ribosomal_uL2"/>
</dbReference>
<dbReference type="Gene3D" id="2.40.50.140">
    <property type="entry name" value="Nucleic acid-binding proteins"/>
    <property type="match status" value="1"/>
</dbReference>
<dbReference type="SMART" id="SM01382">
    <property type="entry name" value="Ribosomal_L2_C"/>
    <property type="match status" value="1"/>
</dbReference>
<evidence type="ECO:0000256" key="5">
    <source>
        <dbReference type="ARBA" id="ARBA00022980"/>
    </source>
</evidence>
<dbReference type="GO" id="GO:0003735">
    <property type="term" value="F:structural constituent of ribosome"/>
    <property type="evidence" value="ECO:0007669"/>
    <property type="project" value="InterPro"/>
</dbReference>
<dbReference type="RefSeq" id="YP_009495494.1">
    <property type="nucleotide sequence ID" value="NC_037988.1"/>
</dbReference>
<evidence type="ECO:0000256" key="2">
    <source>
        <dbReference type="ARBA" id="ARBA00005636"/>
    </source>
</evidence>
<evidence type="ECO:0000256" key="6">
    <source>
        <dbReference type="ARBA" id="ARBA00023274"/>
    </source>
</evidence>
<dbReference type="PROSITE" id="PS00467">
    <property type="entry name" value="RIBOSOMAL_L2"/>
    <property type="match status" value="1"/>
</dbReference>
<evidence type="ECO:0000256" key="7">
    <source>
        <dbReference type="SAM" id="MobiDB-lite"/>
    </source>
</evidence>
<dbReference type="SUPFAM" id="SSF50104">
    <property type="entry name" value="Translation proteins SH3-like domain"/>
    <property type="match status" value="1"/>
</dbReference>
<dbReference type="InterPro" id="IPR022669">
    <property type="entry name" value="Ribosomal_uL2_C"/>
</dbReference>
<dbReference type="Gene3D" id="4.10.950.10">
    <property type="entry name" value="Ribosomal protein L2, domain 3"/>
    <property type="match status" value="1"/>
</dbReference>
<evidence type="ECO:0000256" key="4">
    <source>
        <dbReference type="ARBA" id="ARBA00022640"/>
    </source>
</evidence>
<dbReference type="InterPro" id="IPR022666">
    <property type="entry name" value="Ribosomal_uL2_RNA-bd_dom"/>
</dbReference>
<dbReference type="SUPFAM" id="SSF50249">
    <property type="entry name" value="Nucleic acid-binding proteins"/>
    <property type="match status" value="1"/>
</dbReference>
<comment type="similarity">
    <text evidence="2">Belongs to the universal ribosomal protein uL2 family.</text>
</comment>
<organism evidence="10">
    <name type="scientific">Toxarium undulatum</name>
    <dbReference type="NCBI Taxonomy" id="210620"/>
    <lineage>
        <taxon>Eukaryota</taxon>
        <taxon>Sar</taxon>
        <taxon>Stramenopiles</taxon>
        <taxon>Ochrophyta</taxon>
        <taxon>Bacillariophyta</taxon>
        <taxon>Mediophyceae</taxon>
        <taxon>Toxariales</taxon>
        <taxon>Toxariaceae</taxon>
        <taxon>Toxarium</taxon>
    </lineage>
</organism>
<feature type="compositionally biased region" description="Polar residues" evidence="7">
    <location>
        <begin position="251"/>
        <end position="261"/>
    </location>
</feature>
<gene>
    <name evidence="10" type="primary">rpl2</name>
</gene>
<reference evidence="10" key="1">
    <citation type="journal article" date="2018" name="Genome Biol. Evol.">
        <title>Recurrent loss, horizontal transfer, and the obscure origins of mitochondrial introns in diatoms (Bacillariophyta).</title>
        <authorList>
            <person name="Guillory W.X."/>
            <person name="Onyshchenko A."/>
            <person name="Ruck E.C."/>
            <person name="Parks M."/>
            <person name="Nakov T."/>
            <person name="Wickett N.J."/>
            <person name="Alverson A.J."/>
        </authorList>
    </citation>
    <scope>NUCLEOTIDE SEQUENCE</scope>
    <source>
        <strain evidence="10">ECT3802</strain>
    </source>
</reference>
<proteinExistence type="inferred from homology"/>
<dbReference type="GO" id="GO:0009507">
    <property type="term" value="C:chloroplast"/>
    <property type="evidence" value="ECO:0007669"/>
    <property type="project" value="UniProtKB-SubCell"/>
</dbReference>
<keyword evidence="4" id="KW-0934">Plastid</keyword>
<evidence type="ECO:0000256" key="3">
    <source>
        <dbReference type="ARBA" id="ARBA00022528"/>
    </source>
</evidence>
<feature type="domain" description="Large ribosomal subunit protein uL2 C-terminal" evidence="8">
    <location>
        <begin position="123"/>
        <end position="251"/>
    </location>
</feature>
<dbReference type="GO" id="GO:0032543">
    <property type="term" value="P:mitochondrial translation"/>
    <property type="evidence" value="ECO:0007669"/>
    <property type="project" value="TreeGrafter"/>
</dbReference>
<accession>A0A2U9GJ27</accession>
<keyword evidence="3" id="KW-0150">Chloroplast</keyword>
<dbReference type="Pfam" id="PF03947">
    <property type="entry name" value="Ribosomal_L2_C"/>
    <property type="match status" value="1"/>
</dbReference>
<dbReference type="InterPro" id="IPR005880">
    <property type="entry name" value="Ribosomal_uL2_bac/org-type"/>
</dbReference>
<evidence type="ECO:0000259" key="8">
    <source>
        <dbReference type="SMART" id="SM01382"/>
    </source>
</evidence>
<evidence type="ECO:0000259" key="9">
    <source>
        <dbReference type="SMART" id="SM01383"/>
    </source>
</evidence>
<evidence type="ECO:0000313" key="10">
    <source>
        <dbReference type="EMBL" id="AWQ64141.1"/>
    </source>
</evidence>
<dbReference type="NCBIfam" id="TIGR01171">
    <property type="entry name" value="rplB_bact"/>
    <property type="match status" value="1"/>
</dbReference>